<dbReference type="OrthoDB" id="3249986at2759"/>
<organism evidence="3 4">
    <name type="scientific">Gloeophyllum trabeum (strain ATCC 11539 / FP-39264 / Madison 617)</name>
    <name type="common">Brown rot fungus</name>
    <dbReference type="NCBI Taxonomy" id="670483"/>
    <lineage>
        <taxon>Eukaryota</taxon>
        <taxon>Fungi</taxon>
        <taxon>Dikarya</taxon>
        <taxon>Basidiomycota</taxon>
        <taxon>Agaricomycotina</taxon>
        <taxon>Agaricomycetes</taxon>
        <taxon>Gloeophyllales</taxon>
        <taxon>Gloeophyllaceae</taxon>
        <taxon>Gloeophyllum</taxon>
    </lineage>
</organism>
<keyword evidence="1" id="KW-1133">Transmembrane helix</keyword>
<evidence type="ECO:0000256" key="1">
    <source>
        <dbReference type="SAM" id="Phobius"/>
    </source>
</evidence>
<feature type="chain" id="PRO_5004544305" description="Transmembrane protein" evidence="2">
    <location>
        <begin position="26"/>
        <end position="314"/>
    </location>
</feature>
<dbReference type="OMA" id="MECESWW"/>
<dbReference type="eggNOG" id="ENOG502T0JG">
    <property type="taxonomic scope" value="Eukaryota"/>
</dbReference>
<proteinExistence type="predicted"/>
<dbReference type="EMBL" id="KB469296">
    <property type="protein sequence ID" value="EPQ60130.1"/>
    <property type="molecule type" value="Genomic_DNA"/>
</dbReference>
<evidence type="ECO:0000313" key="3">
    <source>
        <dbReference type="EMBL" id="EPQ60130.1"/>
    </source>
</evidence>
<dbReference type="RefSeq" id="XP_007860605.1">
    <property type="nucleotide sequence ID" value="XM_007862414.1"/>
</dbReference>
<keyword evidence="4" id="KW-1185">Reference proteome</keyword>
<keyword evidence="2" id="KW-0732">Signal</keyword>
<protein>
    <recommendedName>
        <fullName evidence="5">Transmembrane protein</fullName>
    </recommendedName>
</protein>
<feature type="transmembrane region" description="Helical" evidence="1">
    <location>
        <begin position="292"/>
        <end position="313"/>
    </location>
</feature>
<name>S7RYU8_GLOTA</name>
<dbReference type="AlphaFoldDB" id="S7RYU8"/>
<keyword evidence="1" id="KW-0472">Membrane</keyword>
<feature type="signal peptide" evidence="2">
    <location>
        <begin position="1"/>
        <end position="25"/>
    </location>
</feature>
<evidence type="ECO:0000256" key="2">
    <source>
        <dbReference type="SAM" id="SignalP"/>
    </source>
</evidence>
<gene>
    <name evidence="3" type="ORF">GLOTRDRAFT_134878</name>
</gene>
<evidence type="ECO:0000313" key="4">
    <source>
        <dbReference type="Proteomes" id="UP000030669"/>
    </source>
</evidence>
<dbReference type="GeneID" id="19303192"/>
<accession>S7RYU8</accession>
<sequence>MHASAQVPTSALLHTAVALLSPCFSSVHVLSARLPCEIVHEIHQSLLSSVVASLAESTDTFLKDYEARVRASLCQDCRDYNELIFGPDVWAWEGYKGACYCRDGAGRVKRSSPWSVTELFRQLLGKAVLQPVAKKSIAQAPVPAFPSKEAWLVDHLSGHELCRGVSSVFDAVDLALECYGCSTLPLSSALCIRSTTAIVPTSEYQHRDEWEAKCAVKRVVNDLMLSNSQCTWSGRSSTSMAACGGFPFARKPSAAVVLQAPRTVFVGSPFSAGGMHGAAVGPIHYVVQAKRMAPVFFMTLLALFIVLGLLSVCA</sequence>
<dbReference type="Proteomes" id="UP000030669">
    <property type="component" value="Unassembled WGS sequence"/>
</dbReference>
<evidence type="ECO:0008006" key="5">
    <source>
        <dbReference type="Google" id="ProtNLM"/>
    </source>
</evidence>
<keyword evidence="1" id="KW-0812">Transmembrane</keyword>
<reference evidence="3 4" key="1">
    <citation type="journal article" date="2012" name="Science">
        <title>The Paleozoic origin of enzymatic lignin decomposition reconstructed from 31 fungal genomes.</title>
        <authorList>
            <person name="Floudas D."/>
            <person name="Binder M."/>
            <person name="Riley R."/>
            <person name="Barry K."/>
            <person name="Blanchette R.A."/>
            <person name="Henrissat B."/>
            <person name="Martinez A.T."/>
            <person name="Otillar R."/>
            <person name="Spatafora J.W."/>
            <person name="Yadav J.S."/>
            <person name="Aerts A."/>
            <person name="Benoit I."/>
            <person name="Boyd A."/>
            <person name="Carlson A."/>
            <person name="Copeland A."/>
            <person name="Coutinho P.M."/>
            <person name="de Vries R.P."/>
            <person name="Ferreira P."/>
            <person name="Findley K."/>
            <person name="Foster B."/>
            <person name="Gaskell J."/>
            <person name="Glotzer D."/>
            <person name="Gorecki P."/>
            <person name="Heitman J."/>
            <person name="Hesse C."/>
            <person name="Hori C."/>
            <person name="Igarashi K."/>
            <person name="Jurgens J.A."/>
            <person name="Kallen N."/>
            <person name="Kersten P."/>
            <person name="Kohler A."/>
            <person name="Kuees U."/>
            <person name="Kumar T.K.A."/>
            <person name="Kuo A."/>
            <person name="LaButti K."/>
            <person name="Larrondo L.F."/>
            <person name="Lindquist E."/>
            <person name="Ling A."/>
            <person name="Lombard V."/>
            <person name="Lucas S."/>
            <person name="Lundell T."/>
            <person name="Martin R."/>
            <person name="McLaughlin D.J."/>
            <person name="Morgenstern I."/>
            <person name="Morin E."/>
            <person name="Murat C."/>
            <person name="Nagy L.G."/>
            <person name="Nolan M."/>
            <person name="Ohm R.A."/>
            <person name="Patyshakuliyeva A."/>
            <person name="Rokas A."/>
            <person name="Ruiz-Duenas F.J."/>
            <person name="Sabat G."/>
            <person name="Salamov A."/>
            <person name="Samejima M."/>
            <person name="Schmutz J."/>
            <person name="Slot J.C."/>
            <person name="St John F."/>
            <person name="Stenlid J."/>
            <person name="Sun H."/>
            <person name="Sun S."/>
            <person name="Syed K."/>
            <person name="Tsang A."/>
            <person name="Wiebenga A."/>
            <person name="Young D."/>
            <person name="Pisabarro A."/>
            <person name="Eastwood D.C."/>
            <person name="Martin F."/>
            <person name="Cullen D."/>
            <person name="Grigoriev I.V."/>
            <person name="Hibbett D.S."/>
        </authorList>
    </citation>
    <scope>NUCLEOTIDE SEQUENCE [LARGE SCALE GENOMIC DNA]</scope>
    <source>
        <strain evidence="3 4">ATCC 11539</strain>
    </source>
</reference>
<dbReference type="HOGENOM" id="CLU_885817_0_0_1"/>
<dbReference type="KEGG" id="gtr:GLOTRDRAFT_134878"/>